<dbReference type="PRINTS" id="PR00081">
    <property type="entry name" value="GDHRDH"/>
</dbReference>
<dbReference type="GO" id="GO:0016020">
    <property type="term" value="C:membrane"/>
    <property type="evidence" value="ECO:0007669"/>
    <property type="project" value="TreeGrafter"/>
</dbReference>
<dbReference type="InterPro" id="IPR020904">
    <property type="entry name" value="Sc_DH/Rdtase_CS"/>
</dbReference>
<dbReference type="PANTHER" id="PTHR44196:SF1">
    <property type="entry name" value="DEHYDROGENASE_REDUCTASE SDR FAMILY MEMBER 7B"/>
    <property type="match status" value="1"/>
</dbReference>
<dbReference type="PANTHER" id="PTHR44196">
    <property type="entry name" value="DEHYDROGENASE/REDUCTASE SDR FAMILY MEMBER 7B"/>
    <property type="match status" value="1"/>
</dbReference>
<dbReference type="AlphaFoldDB" id="A0AAN2CB08"/>
<dbReference type="PRINTS" id="PR00080">
    <property type="entry name" value="SDRFAMILY"/>
</dbReference>
<gene>
    <name evidence="4" type="ORF">WPS_27440</name>
</gene>
<dbReference type="Pfam" id="PF00106">
    <property type="entry name" value="adh_short"/>
    <property type="match status" value="1"/>
</dbReference>
<evidence type="ECO:0000256" key="1">
    <source>
        <dbReference type="ARBA" id="ARBA00006484"/>
    </source>
</evidence>
<keyword evidence="2" id="KW-0560">Oxidoreductase</keyword>
<dbReference type="GO" id="GO:0016491">
    <property type="term" value="F:oxidoreductase activity"/>
    <property type="evidence" value="ECO:0007669"/>
    <property type="project" value="UniProtKB-KW"/>
</dbReference>
<protein>
    <submittedName>
        <fullName evidence="4">Short-chain dehydrogenase</fullName>
    </submittedName>
</protein>
<organism evidence="4 5">
    <name type="scientific">Vulcanimicrobium alpinum</name>
    <dbReference type="NCBI Taxonomy" id="3016050"/>
    <lineage>
        <taxon>Bacteria</taxon>
        <taxon>Bacillati</taxon>
        <taxon>Vulcanimicrobiota</taxon>
        <taxon>Vulcanimicrobiia</taxon>
        <taxon>Vulcanimicrobiales</taxon>
        <taxon>Vulcanimicrobiaceae</taxon>
        <taxon>Vulcanimicrobium</taxon>
    </lineage>
</organism>
<evidence type="ECO:0000256" key="3">
    <source>
        <dbReference type="RuleBase" id="RU000363"/>
    </source>
</evidence>
<dbReference type="InterPro" id="IPR036291">
    <property type="entry name" value="NAD(P)-bd_dom_sf"/>
</dbReference>
<evidence type="ECO:0000313" key="5">
    <source>
        <dbReference type="Proteomes" id="UP001317532"/>
    </source>
</evidence>
<dbReference type="Gene3D" id="3.40.50.720">
    <property type="entry name" value="NAD(P)-binding Rossmann-like Domain"/>
    <property type="match status" value="1"/>
</dbReference>
<evidence type="ECO:0000256" key="2">
    <source>
        <dbReference type="ARBA" id="ARBA00023002"/>
    </source>
</evidence>
<accession>A0AAN2CB08</accession>
<dbReference type="Proteomes" id="UP001317532">
    <property type="component" value="Chromosome"/>
</dbReference>
<name>A0AAN2CB08_UNVUL</name>
<dbReference type="InterPro" id="IPR002347">
    <property type="entry name" value="SDR_fam"/>
</dbReference>
<sequence>MSLRGRTAIVAGASGGIGSATVRALLARGMNVVLAAPQDALLDAIAAEIAPFGTRTLTVPTDITSRRDVDLAVARTLVAFGRVDALVNVAGTSTSPSLADASDADIERVLAVNLLGAARMMHAVIPVMQAQRAGAIVNIGSIAGEAGIMGVYSGSKFGLRGLNDSVRREMRQYGVGVTLIEPGFVATPMNAAMANLPGPEIVADAIVRAIERPRRRVIVPASYRLPVLLVQAFPGLTDLVFGDRRIQALLNRDARAERANVPS</sequence>
<dbReference type="KEGG" id="vab:WPS_27440"/>
<dbReference type="PROSITE" id="PS00061">
    <property type="entry name" value="ADH_SHORT"/>
    <property type="match status" value="1"/>
</dbReference>
<proteinExistence type="inferred from homology"/>
<comment type="similarity">
    <text evidence="1 3">Belongs to the short-chain dehydrogenases/reductases (SDR) family.</text>
</comment>
<reference evidence="4 5" key="1">
    <citation type="journal article" date="2022" name="ISME Commun">
        <title>Vulcanimicrobium alpinus gen. nov. sp. nov., the first cultivated representative of the candidate phylum 'Eremiobacterota', is a metabolically versatile aerobic anoxygenic phototroph.</title>
        <authorList>
            <person name="Yabe S."/>
            <person name="Muto K."/>
            <person name="Abe K."/>
            <person name="Yokota A."/>
            <person name="Staudigel H."/>
            <person name="Tebo B.M."/>
        </authorList>
    </citation>
    <scope>NUCLEOTIDE SEQUENCE [LARGE SCALE GENOMIC DNA]</scope>
    <source>
        <strain evidence="4 5">WC8-2</strain>
    </source>
</reference>
<dbReference type="EMBL" id="AP025523">
    <property type="protein sequence ID" value="BDE07468.1"/>
    <property type="molecule type" value="Genomic_DNA"/>
</dbReference>
<dbReference type="SUPFAM" id="SSF51735">
    <property type="entry name" value="NAD(P)-binding Rossmann-fold domains"/>
    <property type="match status" value="1"/>
</dbReference>
<evidence type="ECO:0000313" key="4">
    <source>
        <dbReference type="EMBL" id="BDE07468.1"/>
    </source>
</evidence>
<keyword evidence="5" id="KW-1185">Reference proteome</keyword>